<dbReference type="PANTHER" id="PTHR16305:SF35">
    <property type="entry name" value="TRANSCRIPTIONAL ACTIVATOR DOMAIN"/>
    <property type="match status" value="1"/>
</dbReference>
<dbReference type="Pfam" id="PF00196">
    <property type="entry name" value="GerE"/>
    <property type="match status" value="1"/>
</dbReference>
<dbReference type="Gene3D" id="1.10.10.10">
    <property type="entry name" value="Winged helix-like DNA-binding domain superfamily/Winged helix DNA-binding domain"/>
    <property type="match status" value="1"/>
</dbReference>
<dbReference type="PROSITE" id="PS50043">
    <property type="entry name" value="HTH_LUXR_2"/>
    <property type="match status" value="1"/>
</dbReference>
<dbReference type="SMART" id="SM00421">
    <property type="entry name" value="HTH_LUXR"/>
    <property type="match status" value="1"/>
</dbReference>
<keyword evidence="1" id="KW-0547">Nucleotide-binding</keyword>
<keyword evidence="5" id="KW-1185">Reference proteome</keyword>
<dbReference type="SUPFAM" id="SSF46894">
    <property type="entry name" value="C-terminal effector domain of the bipartite response regulators"/>
    <property type="match status" value="1"/>
</dbReference>
<name>A0ABV9RVE5_9PSEU</name>
<evidence type="ECO:0000313" key="5">
    <source>
        <dbReference type="Proteomes" id="UP001595859"/>
    </source>
</evidence>
<dbReference type="CDD" id="cd06170">
    <property type="entry name" value="LuxR_C_like"/>
    <property type="match status" value="1"/>
</dbReference>
<feature type="domain" description="HTH luxR-type" evidence="3">
    <location>
        <begin position="860"/>
        <end position="925"/>
    </location>
</feature>
<dbReference type="SUPFAM" id="SSF52540">
    <property type="entry name" value="P-loop containing nucleoside triphosphate hydrolases"/>
    <property type="match status" value="1"/>
</dbReference>
<evidence type="ECO:0000259" key="3">
    <source>
        <dbReference type="PROSITE" id="PS50043"/>
    </source>
</evidence>
<dbReference type="Gene3D" id="3.40.50.300">
    <property type="entry name" value="P-loop containing nucleotide triphosphate hydrolases"/>
    <property type="match status" value="1"/>
</dbReference>
<dbReference type="InterPro" id="IPR011990">
    <property type="entry name" value="TPR-like_helical_dom_sf"/>
</dbReference>
<organism evidence="4 5">
    <name type="scientific">Actinophytocola glycyrrhizae</name>
    <dbReference type="NCBI Taxonomy" id="2044873"/>
    <lineage>
        <taxon>Bacteria</taxon>
        <taxon>Bacillati</taxon>
        <taxon>Actinomycetota</taxon>
        <taxon>Actinomycetes</taxon>
        <taxon>Pseudonocardiales</taxon>
        <taxon>Pseudonocardiaceae</taxon>
    </lineage>
</organism>
<dbReference type="SUPFAM" id="SSF48452">
    <property type="entry name" value="TPR-like"/>
    <property type="match status" value="1"/>
</dbReference>
<protein>
    <submittedName>
        <fullName evidence="4">ATP-binding protein</fullName>
    </submittedName>
</protein>
<gene>
    <name evidence="4" type="ORF">ACFPCV_02410</name>
</gene>
<accession>A0ABV9RVE5</accession>
<reference evidence="5" key="1">
    <citation type="journal article" date="2019" name="Int. J. Syst. Evol. Microbiol.">
        <title>The Global Catalogue of Microorganisms (GCM) 10K type strain sequencing project: providing services to taxonomists for standard genome sequencing and annotation.</title>
        <authorList>
            <consortium name="The Broad Institute Genomics Platform"/>
            <consortium name="The Broad Institute Genome Sequencing Center for Infectious Disease"/>
            <person name="Wu L."/>
            <person name="Ma J."/>
        </authorList>
    </citation>
    <scope>NUCLEOTIDE SEQUENCE [LARGE SCALE GENOMIC DNA]</scope>
    <source>
        <strain evidence="5">ZS-22-S1</strain>
    </source>
</reference>
<dbReference type="Gene3D" id="1.25.40.10">
    <property type="entry name" value="Tetratricopeptide repeat domain"/>
    <property type="match status" value="1"/>
</dbReference>
<keyword evidence="2 4" id="KW-0067">ATP-binding</keyword>
<dbReference type="GO" id="GO:0005524">
    <property type="term" value="F:ATP binding"/>
    <property type="evidence" value="ECO:0007669"/>
    <property type="project" value="UniProtKB-KW"/>
</dbReference>
<dbReference type="EMBL" id="JBHSIS010000002">
    <property type="protein sequence ID" value="MFC4852340.1"/>
    <property type="molecule type" value="Genomic_DNA"/>
</dbReference>
<dbReference type="Proteomes" id="UP001595859">
    <property type="component" value="Unassembled WGS sequence"/>
</dbReference>
<dbReference type="RefSeq" id="WP_378053964.1">
    <property type="nucleotide sequence ID" value="NZ_JBHSIS010000002.1"/>
</dbReference>
<dbReference type="PRINTS" id="PR00038">
    <property type="entry name" value="HTHLUXR"/>
</dbReference>
<evidence type="ECO:0000313" key="4">
    <source>
        <dbReference type="EMBL" id="MFC4852340.1"/>
    </source>
</evidence>
<dbReference type="InterPro" id="IPR016032">
    <property type="entry name" value="Sig_transdc_resp-reg_C-effctor"/>
</dbReference>
<dbReference type="InterPro" id="IPR036388">
    <property type="entry name" value="WH-like_DNA-bd_sf"/>
</dbReference>
<dbReference type="Pfam" id="PF13191">
    <property type="entry name" value="AAA_16"/>
    <property type="match status" value="1"/>
</dbReference>
<dbReference type="PANTHER" id="PTHR16305">
    <property type="entry name" value="TESTICULAR SOLUBLE ADENYLYL CYCLASE"/>
    <property type="match status" value="1"/>
</dbReference>
<comment type="caution">
    <text evidence="4">The sequence shown here is derived from an EMBL/GenBank/DDBJ whole genome shotgun (WGS) entry which is preliminary data.</text>
</comment>
<dbReference type="PROSITE" id="PS00622">
    <property type="entry name" value="HTH_LUXR_1"/>
    <property type="match status" value="1"/>
</dbReference>
<proteinExistence type="predicted"/>
<dbReference type="InterPro" id="IPR027417">
    <property type="entry name" value="P-loop_NTPase"/>
</dbReference>
<dbReference type="InterPro" id="IPR041664">
    <property type="entry name" value="AAA_16"/>
</dbReference>
<dbReference type="InterPro" id="IPR000792">
    <property type="entry name" value="Tscrpt_reg_LuxR_C"/>
</dbReference>
<evidence type="ECO:0000256" key="2">
    <source>
        <dbReference type="ARBA" id="ARBA00022840"/>
    </source>
</evidence>
<evidence type="ECO:0000256" key="1">
    <source>
        <dbReference type="ARBA" id="ARBA00022741"/>
    </source>
</evidence>
<sequence length="933" mass="99419">MDALVGRDTELARLRTLVEAATSGTGAAILIEGEPGIGKSALARAATDFATGRGCLVLWAAADELGQALPLRPLLDAFQHLTTPRLAAVRRLLRGEFTGDLDPVAAASEHVLTLVAELCDTTTVVLVVDDLQWADQATIRVWERLARAAERTALLTIGAARPTPVRSELSAIRRVLGESAVLRLDALPDEAVTDLLAGLAGGQPGTSMLRIAADAAGNPLYLTELMDALIRAGSLRVRAGEIEVENGPVPRSLLAAIADRLDFLPRDVRSVLQAAALLGLEVLVADLAIVRNCRVPDLVQSIEQARIAGVLREHDRKLSFRHPLIHAALYDEISFAVRAAWHRDAARALAGAGAPVHRVAGQLRLAGAAPGAGALDDLLLDWLAGAAGTLVAQVPTTAIELLREACHRSSTTMRRVWFAAKLAEALYRSGDPAEAERIAERAMVSVSDPDLLVELHWTIYQSRALVGRSNASLESLRLAMGVPGVSPRQRARLLVITARAHRDLGNVTRARKLAVEALTTAEKVDDTWALAWSLHVMIVVSTMQGNVEAALPLFDRALDVVAEDPSLIDLNLLLQINKAVALGDLDRYDEAVDTAMAVRQLADRTGSVPRLAQAHSALGQLMFHAGRWDDAQREVGVLPDESKDPGATCCDRGVAAVIAFHRDDAASARRHLGKAESSAEHLGNRVVSSLTVARSLDREVVDDLSGALAVLTARLAGTEELDEVEGLLPEAARLAERTGATTVLVEVAARAAELAGRGQVPHRLGSAAYCRGLVDRSPALLLVAADRFVGAGRPLAAAKALEEAALLTADQGDRAAARAAFTRADEIYERLGAAWDVARLRAELRRYGIRRGPRNRHRQAAAGWASLTASEARVARLVADGLANREIAERLVLSVRTVESHVSHILAKLGMRSRVDIVRGGGDGQAGSREDPA</sequence>